<name>A0A9W9Y1B6_9EURO</name>
<evidence type="ECO:0000259" key="1">
    <source>
        <dbReference type="Pfam" id="PF00117"/>
    </source>
</evidence>
<gene>
    <name evidence="2" type="ORF">N7463_003450</name>
</gene>
<keyword evidence="3" id="KW-1185">Reference proteome</keyword>
<reference evidence="2" key="2">
    <citation type="journal article" date="2023" name="IMA Fungus">
        <title>Comparative genomic study of the Penicillium genus elucidates a diverse pangenome and 15 lateral gene transfer events.</title>
        <authorList>
            <person name="Petersen C."/>
            <person name="Sorensen T."/>
            <person name="Nielsen M.R."/>
            <person name="Sondergaard T.E."/>
            <person name="Sorensen J.L."/>
            <person name="Fitzpatrick D.A."/>
            <person name="Frisvad J.C."/>
            <person name="Nielsen K.L."/>
        </authorList>
    </citation>
    <scope>NUCLEOTIDE SEQUENCE</scope>
    <source>
        <strain evidence="2">IBT 29495</strain>
    </source>
</reference>
<protein>
    <recommendedName>
        <fullName evidence="1">Glutamine amidotransferase domain-containing protein</fullName>
    </recommendedName>
</protein>
<dbReference type="PROSITE" id="PS51273">
    <property type="entry name" value="GATASE_TYPE_1"/>
    <property type="match status" value="1"/>
</dbReference>
<dbReference type="PANTHER" id="PTHR42695">
    <property type="entry name" value="GLUTAMINE AMIDOTRANSFERASE YLR126C-RELATED"/>
    <property type="match status" value="1"/>
</dbReference>
<dbReference type="Pfam" id="PF00117">
    <property type="entry name" value="GATase"/>
    <property type="match status" value="1"/>
</dbReference>
<sequence length="255" mass="28792">MTCTRIHIAILVCDTPIQPIIKKYGDYFAIFQALLRQGFKDLEISEKSNDITVEFSEHHMVDNNRFLDLENVDAVLLTGSKHDAWADDQWIRDLTSNIRETVLTHKKPVVGICFGHQILARALGAQVGRNKAGWEVSVEKLALTEVGKTLFGKDTLSIQQMHRDIVFDVPIGYMNLATSPKCEVQGLYLPKRVLSVQGHPEYNESIMSCLLEARHDNGIFDDKLYNDGLSRVGDSHDGWLIAKVIARFILDVKTE</sequence>
<dbReference type="AlphaFoldDB" id="A0A9W9Y1B6"/>
<organism evidence="2 3">
    <name type="scientific">Penicillium fimorum</name>
    <dbReference type="NCBI Taxonomy" id="1882269"/>
    <lineage>
        <taxon>Eukaryota</taxon>
        <taxon>Fungi</taxon>
        <taxon>Dikarya</taxon>
        <taxon>Ascomycota</taxon>
        <taxon>Pezizomycotina</taxon>
        <taxon>Eurotiomycetes</taxon>
        <taxon>Eurotiomycetidae</taxon>
        <taxon>Eurotiales</taxon>
        <taxon>Aspergillaceae</taxon>
        <taxon>Penicillium</taxon>
    </lineage>
</organism>
<dbReference type="InterPro" id="IPR017926">
    <property type="entry name" value="GATASE"/>
</dbReference>
<dbReference type="Gene3D" id="3.40.50.880">
    <property type="match status" value="1"/>
</dbReference>
<reference evidence="2" key="1">
    <citation type="submission" date="2022-12" db="EMBL/GenBank/DDBJ databases">
        <authorList>
            <person name="Petersen C."/>
        </authorList>
    </citation>
    <scope>NUCLEOTIDE SEQUENCE</scope>
    <source>
        <strain evidence="2">IBT 29495</strain>
    </source>
</reference>
<accession>A0A9W9Y1B6</accession>
<dbReference type="PANTHER" id="PTHR42695:SF5">
    <property type="entry name" value="GLUTAMINE AMIDOTRANSFERASE YLR126C-RELATED"/>
    <property type="match status" value="1"/>
</dbReference>
<dbReference type="OrthoDB" id="92161at2759"/>
<dbReference type="GO" id="GO:0005634">
    <property type="term" value="C:nucleus"/>
    <property type="evidence" value="ECO:0007669"/>
    <property type="project" value="TreeGrafter"/>
</dbReference>
<comment type="caution">
    <text evidence="2">The sequence shown here is derived from an EMBL/GenBank/DDBJ whole genome shotgun (WGS) entry which is preliminary data.</text>
</comment>
<feature type="domain" description="Glutamine amidotransferase" evidence="1">
    <location>
        <begin position="68"/>
        <end position="204"/>
    </location>
</feature>
<dbReference type="InterPro" id="IPR044992">
    <property type="entry name" value="ChyE-like"/>
</dbReference>
<dbReference type="SUPFAM" id="SSF52317">
    <property type="entry name" value="Class I glutamine amidotransferase-like"/>
    <property type="match status" value="1"/>
</dbReference>
<dbReference type="InterPro" id="IPR029062">
    <property type="entry name" value="Class_I_gatase-like"/>
</dbReference>
<proteinExistence type="predicted"/>
<dbReference type="Proteomes" id="UP001149954">
    <property type="component" value="Unassembled WGS sequence"/>
</dbReference>
<evidence type="ECO:0000313" key="3">
    <source>
        <dbReference type="Proteomes" id="UP001149954"/>
    </source>
</evidence>
<evidence type="ECO:0000313" key="2">
    <source>
        <dbReference type="EMBL" id="KAJ5513898.1"/>
    </source>
</evidence>
<dbReference type="EMBL" id="JAPWDS010000002">
    <property type="protein sequence ID" value="KAJ5513898.1"/>
    <property type="molecule type" value="Genomic_DNA"/>
</dbReference>
<dbReference type="GO" id="GO:0005829">
    <property type="term" value="C:cytosol"/>
    <property type="evidence" value="ECO:0007669"/>
    <property type="project" value="TreeGrafter"/>
</dbReference>
<dbReference type="CDD" id="cd01741">
    <property type="entry name" value="GATase1_1"/>
    <property type="match status" value="1"/>
</dbReference>